<protein>
    <submittedName>
        <fullName evidence="2">Uncharacterized protein</fullName>
    </submittedName>
</protein>
<feature type="region of interest" description="Disordered" evidence="1">
    <location>
        <begin position="38"/>
        <end position="57"/>
    </location>
</feature>
<dbReference type="EMBL" id="OY882873">
    <property type="protein sequence ID" value="CAK6437882.1"/>
    <property type="molecule type" value="Genomic_DNA"/>
</dbReference>
<sequence length="121" mass="13053">MLHKTSMQTASSQQIVFPLVSSCWKGFGNQELSSSCPHTEFCPGQSEASSDHSTELYQSRPVRVSRLQGTKATERFRLSYNLAEPGSAFSMGESEIAVASPNTSQALSSNVGQVYSDPSPC</sequence>
<organism evidence="2 3">
    <name type="scientific">Pipistrellus nathusii</name>
    <name type="common">Nathusius' pipistrelle</name>
    <dbReference type="NCBI Taxonomy" id="59473"/>
    <lineage>
        <taxon>Eukaryota</taxon>
        <taxon>Metazoa</taxon>
        <taxon>Chordata</taxon>
        <taxon>Craniata</taxon>
        <taxon>Vertebrata</taxon>
        <taxon>Euteleostomi</taxon>
        <taxon>Mammalia</taxon>
        <taxon>Eutheria</taxon>
        <taxon>Laurasiatheria</taxon>
        <taxon>Chiroptera</taxon>
        <taxon>Yangochiroptera</taxon>
        <taxon>Vespertilionidae</taxon>
        <taxon>Pipistrellus</taxon>
    </lineage>
</organism>
<evidence type="ECO:0000313" key="2">
    <source>
        <dbReference type="EMBL" id="CAK6437882.1"/>
    </source>
</evidence>
<evidence type="ECO:0000256" key="1">
    <source>
        <dbReference type="SAM" id="MobiDB-lite"/>
    </source>
</evidence>
<keyword evidence="3" id="KW-1185">Reference proteome</keyword>
<gene>
    <name evidence="2" type="ORF">MPIPNATIZW_LOCUS6188</name>
</gene>
<evidence type="ECO:0000313" key="3">
    <source>
        <dbReference type="Proteomes" id="UP001314169"/>
    </source>
</evidence>
<feature type="region of interest" description="Disordered" evidence="1">
    <location>
        <begin position="100"/>
        <end position="121"/>
    </location>
</feature>
<dbReference type="Proteomes" id="UP001314169">
    <property type="component" value="Chromosome 16"/>
</dbReference>
<reference evidence="2" key="1">
    <citation type="submission" date="2023-12" db="EMBL/GenBank/DDBJ databases">
        <authorList>
            <person name="Brown T."/>
        </authorList>
    </citation>
    <scope>NUCLEOTIDE SEQUENCE</scope>
</reference>
<feature type="compositionally biased region" description="Polar residues" evidence="1">
    <location>
        <begin position="100"/>
        <end position="113"/>
    </location>
</feature>
<name>A0ABN9ZHT2_PIPNA</name>
<accession>A0ABN9ZHT2</accession>
<proteinExistence type="predicted"/>
<dbReference type="PROSITE" id="PS51257">
    <property type="entry name" value="PROKAR_LIPOPROTEIN"/>
    <property type="match status" value="1"/>
</dbReference>